<evidence type="ECO:0000256" key="2">
    <source>
        <dbReference type="ARBA" id="ARBA00007260"/>
    </source>
</evidence>
<evidence type="ECO:0000256" key="7">
    <source>
        <dbReference type="ARBA" id="ARBA00022792"/>
    </source>
</evidence>
<organism evidence="15">
    <name type="scientific">Cuerna arida</name>
    <dbReference type="NCBI Taxonomy" id="1464854"/>
    <lineage>
        <taxon>Eukaryota</taxon>
        <taxon>Metazoa</taxon>
        <taxon>Ecdysozoa</taxon>
        <taxon>Arthropoda</taxon>
        <taxon>Hexapoda</taxon>
        <taxon>Insecta</taxon>
        <taxon>Pterygota</taxon>
        <taxon>Neoptera</taxon>
        <taxon>Paraneoptera</taxon>
        <taxon>Hemiptera</taxon>
        <taxon>Auchenorrhyncha</taxon>
        <taxon>Membracoidea</taxon>
        <taxon>Cicadellidae</taxon>
        <taxon>Cicadellinae</taxon>
        <taxon>Proconiini</taxon>
        <taxon>Cuerna</taxon>
    </lineage>
</organism>
<dbReference type="GO" id="GO:0005743">
    <property type="term" value="C:mitochondrial inner membrane"/>
    <property type="evidence" value="ECO:0007669"/>
    <property type="project" value="UniProtKB-SubCell"/>
</dbReference>
<evidence type="ECO:0000256" key="1">
    <source>
        <dbReference type="ARBA" id="ARBA00004434"/>
    </source>
</evidence>
<evidence type="ECO:0000256" key="5">
    <source>
        <dbReference type="ARBA" id="ARBA00022660"/>
    </source>
</evidence>
<sequence>MVSEEKLKQLIELKNKQRSTLKAEFVKHYTNPHRYATGEGGSIFDAGIQRWMAMEATKYNFFKPTTKNAVIGFAVYLLPVGVTMYLVKTQREAKERKFRSGMVSYRDREYKFI</sequence>
<dbReference type="Pfam" id="PF07225">
    <property type="entry name" value="NDUF_B4"/>
    <property type="match status" value="1"/>
</dbReference>
<evidence type="ECO:0000256" key="14">
    <source>
        <dbReference type="SAM" id="Phobius"/>
    </source>
</evidence>
<keyword evidence="6 14" id="KW-0812">Transmembrane</keyword>
<keyword evidence="7" id="KW-0999">Mitochondrion inner membrane</keyword>
<keyword evidence="4" id="KW-0813">Transport</keyword>
<dbReference type="EMBL" id="GECZ01008910">
    <property type="protein sequence ID" value="JAS60859.1"/>
    <property type="molecule type" value="Transcribed_RNA"/>
</dbReference>
<gene>
    <name evidence="15" type="ORF">g.10680</name>
</gene>
<dbReference type="PANTHER" id="PTHR15469">
    <property type="entry name" value="NADH-UBIQUINONE OXIDOREDUCTASE B15 SUBUNIT"/>
    <property type="match status" value="1"/>
</dbReference>
<evidence type="ECO:0000256" key="11">
    <source>
        <dbReference type="ARBA" id="ARBA00023136"/>
    </source>
</evidence>
<dbReference type="PANTHER" id="PTHR15469:SF0">
    <property type="entry name" value="NADH DEHYDROGENASE [UBIQUINONE] 1 BETA SUBCOMPLEX SUBUNIT 4"/>
    <property type="match status" value="1"/>
</dbReference>
<evidence type="ECO:0000256" key="8">
    <source>
        <dbReference type="ARBA" id="ARBA00022982"/>
    </source>
</evidence>
<evidence type="ECO:0000256" key="4">
    <source>
        <dbReference type="ARBA" id="ARBA00022448"/>
    </source>
</evidence>
<keyword evidence="5" id="KW-0679">Respiratory chain</keyword>
<evidence type="ECO:0000256" key="13">
    <source>
        <dbReference type="ARBA" id="ARBA00030987"/>
    </source>
</evidence>
<evidence type="ECO:0000256" key="10">
    <source>
        <dbReference type="ARBA" id="ARBA00023128"/>
    </source>
</evidence>
<comment type="similarity">
    <text evidence="2">Belongs to the complex I NDUFB4 subunit family.</text>
</comment>
<proteinExistence type="inferred from homology"/>
<keyword evidence="10" id="KW-0496">Mitochondrion</keyword>
<evidence type="ECO:0000256" key="6">
    <source>
        <dbReference type="ARBA" id="ARBA00022692"/>
    </source>
</evidence>
<dbReference type="InterPro" id="IPR009866">
    <property type="entry name" value="NADH_UbQ_OxRdtase_NDUFB4_su"/>
</dbReference>
<evidence type="ECO:0000256" key="9">
    <source>
        <dbReference type="ARBA" id="ARBA00022989"/>
    </source>
</evidence>
<name>A0A1B6GEJ4_9HEMI</name>
<evidence type="ECO:0000256" key="12">
    <source>
        <dbReference type="ARBA" id="ARBA00030212"/>
    </source>
</evidence>
<dbReference type="AlphaFoldDB" id="A0A1B6GEJ4"/>
<feature type="transmembrane region" description="Helical" evidence="14">
    <location>
        <begin position="69"/>
        <end position="87"/>
    </location>
</feature>
<evidence type="ECO:0000256" key="3">
    <source>
        <dbReference type="ARBA" id="ARBA00018681"/>
    </source>
</evidence>
<comment type="subcellular location">
    <subcellularLocation>
        <location evidence="1">Mitochondrion inner membrane</location>
        <topology evidence="1">Single-pass membrane protein</topology>
    </subcellularLocation>
</comment>
<keyword evidence="8" id="KW-0249">Electron transport</keyword>
<evidence type="ECO:0000313" key="15">
    <source>
        <dbReference type="EMBL" id="JAS60859.1"/>
    </source>
</evidence>
<keyword evidence="11 14" id="KW-0472">Membrane</keyword>
<keyword evidence="9 14" id="KW-1133">Transmembrane helix</keyword>
<reference evidence="15" key="1">
    <citation type="submission" date="2015-11" db="EMBL/GenBank/DDBJ databases">
        <title>De novo transcriptome assembly of four potential Pierce s Disease insect vectors from Arizona vineyards.</title>
        <authorList>
            <person name="Tassone E.E."/>
        </authorList>
    </citation>
    <scope>NUCLEOTIDE SEQUENCE</scope>
</reference>
<protein>
    <recommendedName>
        <fullName evidence="3">NADH dehydrogenase [ubiquinone] 1 beta subcomplex subunit 4</fullName>
    </recommendedName>
    <alternativeName>
        <fullName evidence="12">Complex I-B15</fullName>
    </alternativeName>
    <alternativeName>
        <fullName evidence="13">NADH-ubiquinone oxidoreductase B15 subunit</fullName>
    </alternativeName>
</protein>
<accession>A0A1B6GEJ4</accession>